<organism evidence="1 2">
    <name type="scientific">Paraburkholderia caffeinitolerans</name>
    <dbReference type="NCBI Taxonomy" id="1723730"/>
    <lineage>
        <taxon>Bacteria</taxon>
        <taxon>Pseudomonadati</taxon>
        <taxon>Pseudomonadota</taxon>
        <taxon>Betaproteobacteria</taxon>
        <taxon>Burkholderiales</taxon>
        <taxon>Burkholderiaceae</taxon>
        <taxon>Paraburkholderia</taxon>
    </lineage>
</organism>
<keyword evidence="2" id="KW-1185">Reference proteome</keyword>
<evidence type="ECO:0000313" key="2">
    <source>
        <dbReference type="Proteomes" id="UP000494119"/>
    </source>
</evidence>
<dbReference type="Proteomes" id="UP000494119">
    <property type="component" value="Unassembled WGS sequence"/>
</dbReference>
<name>A0A6J5FPA6_9BURK</name>
<gene>
    <name evidence="1" type="ORF">LMG28688_01306</name>
</gene>
<dbReference type="AlphaFoldDB" id="A0A6J5FPA6"/>
<proteinExistence type="predicted"/>
<protein>
    <submittedName>
        <fullName evidence="1">Uncharacterized protein</fullName>
    </submittedName>
</protein>
<accession>A0A6J5FPA6</accession>
<reference evidence="1 2" key="1">
    <citation type="submission" date="2020-04" db="EMBL/GenBank/DDBJ databases">
        <authorList>
            <person name="De Canck E."/>
        </authorList>
    </citation>
    <scope>NUCLEOTIDE SEQUENCE [LARGE SCALE GENOMIC DNA]</scope>
    <source>
        <strain evidence="1 2">LMG 28688</strain>
    </source>
</reference>
<evidence type="ECO:0000313" key="1">
    <source>
        <dbReference type="EMBL" id="CAB3781755.1"/>
    </source>
</evidence>
<dbReference type="EMBL" id="CADIKL010000005">
    <property type="protein sequence ID" value="CAB3781755.1"/>
    <property type="molecule type" value="Genomic_DNA"/>
</dbReference>
<sequence length="29" mass="3088">MNELAHIDRDGPIAVAPGVGIREVNMGRV</sequence>